<organism evidence="3 4">
    <name type="scientific">Glomus cerebriforme</name>
    <dbReference type="NCBI Taxonomy" id="658196"/>
    <lineage>
        <taxon>Eukaryota</taxon>
        <taxon>Fungi</taxon>
        <taxon>Fungi incertae sedis</taxon>
        <taxon>Mucoromycota</taxon>
        <taxon>Glomeromycotina</taxon>
        <taxon>Glomeromycetes</taxon>
        <taxon>Glomerales</taxon>
        <taxon>Glomeraceae</taxon>
        <taxon>Glomus</taxon>
    </lineage>
</organism>
<dbReference type="EMBL" id="QKYT01000144">
    <property type="protein sequence ID" value="RIA91726.1"/>
    <property type="molecule type" value="Genomic_DNA"/>
</dbReference>
<protein>
    <submittedName>
        <fullName evidence="3">Uncharacterized protein</fullName>
    </submittedName>
</protein>
<evidence type="ECO:0000256" key="2">
    <source>
        <dbReference type="SAM" id="Phobius"/>
    </source>
</evidence>
<name>A0A397T495_9GLOM</name>
<evidence type="ECO:0000313" key="4">
    <source>
        <dbReference type="Proteomes" id="UP000265703"/>
    </source>
</evidence>
<accession>A0A397T495</accession>
<keyword evidence="2" id="KW-0472">Membrane</keyword>
<feature type="transmembrane region" description="Helical" evidence="2">
    <location>
        <begin position="162"/>
        <end position="184"/>
    </location>
</feature>
<feature type="transmembrane region" description="Helical" evidence="2">
    <location>
        <begin position="46"/>
        <end position="67"/>
    </location>
</feature>
<gene>
    <name evidence="3" type="ORF">C1645_766885</name>
</gene>
<feature type="region of interest" description="Disordered" evidence="1">
    <location>
        <begin position="206"/>
        <end position="225"/>
    </location>
</feature>
<feature type="compositionally biased region" description="Basic and acidic residues" evidence="1">
    <location>
        <begin position="216"/>
        <end position="225"/>
    </location>
</feature>
<dbReference type="AlphaFoldDB" id="A0A397T495"/>
<comment type="caution">
    <text evidence="3">The sequence shown here is derived from an EMBL/GenBank/DDBJ whole genome shotgun (WGS) entry which is preliminary data.</text>
</comment>
<feature type="transmembrane region" description="Helical" evidence="2">
    <location>
        <begin position="79"/>
        <end position="102"/>
    </location>
</feature>
<evidence type="ECO:0000313" key="3">
    <source>
        <dbReference type="EMBL" id="RIA91726.1"/>
    </source>
</evidence>
<evidence type="ECO:0000256" key="1">
    <source>
        <dbReference type="SAM" id="MobiDB-lite"/>
    </source>
</evidence>
<sequence>MVQRCCCCINLRIGTILISLIVLAQSLVGVYIAFSFVDSATKFSKALGYIHGIWNIIRGVMAVGGLIGGIMQNAKLVKLFSVIISVSALFYLVFGISISIISFKNKDKLVDMCLSKYNEQAQQGNYWSPLDHWSKPFEKRQENNAELNNQSQRELCQQAVKFYLGFAVAYTIFGFLLMFYFATVTSNYKEELRKEDMYKKVKGLPLDDNRSAAPEEPARGIKMDI</sequence>
<dbReference type="Proteomes" id="UP000265703">
    <property type="component" value="Unassembled WGS sequence"/>
</dbReference>
<keyword evidence="2" id="KW-0812">Transmembrane</keyword>
<feature type="transmembrane region" description="Helical" evidence="2">
    <location>
        <begin position="12"/>
        <end position="34"/>
    </location>
</feature>
<keyword evidence="4" id="KW-1185">Reference proteome</keyword>
<reference evidence="3 4" key="1">
    <citation type="submission" date="2018-06" db="EMBL/GenBank/DDBJ databases">
        <title>Comparative genomics reveals the genomic features of Rhizophagus irregularis, R. cerebriforme, R. diaphanum and Gigaspora rosea, and their symbiotic lifestyle signature.</title>
        <authorList>
            <person name="Morin E."/>
            <person name="San Clemente H."/>
            <person name="Chen E.C.H."/>
            <person name="De La Providencia I."/>
            <person name="Hainaut M."/>
            <person name="Kuo A."/>
            <person name="Kohler A."/>
            <person name="Murat C."/>
            <person name="Tang N."/>
            <person name="Roy S."/>
            <person name="Loubradou J."/>
            <person name="Henrissat B."/>
            <person name="Grigoriev I.V."/>
            <person name="Corradi N."/>
            <person name="Roux C."/>
            <person name="Martin F.M."/>
        </authorList>
    </citation>
    <scope>NUCLEOTIDE SEQUENCE [LARGE SCALE GENOMIC DNA]</scope>
    <source>
        <strain evidence="3 4">DAOM 227022</strain>
    </source>
</reference>
<keyword evidence="2" id="KW-1133">Transmembrane helix</keyword>
<proteinExistence type="predicted"/>
<dbReference type="OrthoDB" id="3239304at2759"/>